<proteinExistence type="predicted"/>
<dbReference type="EMBL" id="MEZT01000024">
    <property type="protein sequence ID" value="OGD56248.1"/>
    <property type="molecule type" value="Genomic_DNA"/>
</dbReference>
<sequence length="330" mass="38112">MKRITSSQALQIGSVLGAVALKTGLPSSEVQRILERRAKELGEDFADFLTRWVLQDPEKPLVRNIDLDKIPNDQLPPWKDQLEQMKMLYPNLSTDGIQKQIEDSQHALERTFNFYGSQRRLWDNWTVFPLPGRVANKEGIGNLWEDLYKPPRRRQGIWLKLCCHMFQKIRPLYEDFYTYFASFERQNMLPNDFLPLDEVAKLLLDMEMSIKGDFACVPCNLWSFCLGHAPIAASWKIREVYGTPCSAWVTGHMMAYHRLKLFPMESKLINTGDRFVRRTGSGGASEEYASFFEVNQIGLHKIAWWWAKPDEIMEGASAPFICGFAGDFDE</sequence>
<reference evidence="1 2" key="1">
    <citation type="journal article" date="2016" name="Nat. Commun.">
        <title>Thousands of microbial genomes shed light on interconnected biogeochemical processes in an aquifer system.</title>
        <authorList>
            <person name="Anantharaman K."/>
            <person name="Brown C.T."/>
            <person name="Hug L.A."/>
            <person name="Sharon I."/>
            <person name="Castelle C.J."/>
            <person name="Probst A.J."/>
            <person name="Thomas B.C."/>
            <person name="Singh A."/>
            <person name="Wilkins M.J."/>
            <person name="Karaoz U."/>
            <person name="Brodie E.L."/>
            <person name="Williams K.H."/>
            <person name="Hubbard S.S."/>
            <person name="Banfield J.F."/>
        </authorList>
    </citation>
    <scope>NUCLEOTIDE SEQUENCE [LARGE SCALE GENOMIC DNA]</scope>
</reference>
<name>A0A1F5DM75_9BACT</name>
<evidence type="ECO:0000313" key="1">
    <source>
        <dbReference type="EMBL" id="OGD56248.1"/>
    </source>
</evidence>
<comment type="caution">
    <text evidence="1">The sequence shown here is derived from an EMBL/GenBank/DDBJ whole genome shotgun (WGS) entry which is preliminary data.</text>
</comment>
<dbReference type="Proteomes" id="UP000178764">
    <property type="component" value="Unassembled WGS sequence"/>
</dbReference>
<dbReference type="AlphaFoldDB" id="A0A1F5DM75"/>
<organism evidence="1 2">
    <name type="scientific">Candidatus Berkelbacteria bacterium RBG_13_40_8</name>
    <dbReference type="NCBI Taxonomy" id="1797467"/>
    <lineage>
        <taxon>Bacteria</taxon>
        <taxon>Candidatus Berkelbacteria</taxon>
    </lineage>
</organism>
<accession>A0A1F5DM75</accession>
<gene>
    <name evidence="1" type="ORF">A2V71_02920</name>
</gene>
<evidence type="ECO:0000313" key="2">
    <source>
        <dbReference type="Proteomes" id="UP000178764"/>
    </source>
</evidence>
<protein>
    <submittedName>
        <fullName evidence="1">Uncharacterized protein</fullName>
    </submittedName>
</protein>